<protein>
    <submittedName>
        <fullName evidence="1">Uncharacterized protein</fullName>
    </submittedName>
</protein>
<proteinExistence type="predicted"/>
<gene>
    <name evidence="1" type="ORF">ACFP57_06505</name>
</gene>
<keyword evidence="2" id="KW-1185">Reference proteome</keyword>
<organism evidence="1 2">
    <name type="scientific">Luteococcus sanguinis</name>
    <dbReference type="NCBI Taxonomy" id="174038"/>
    <lineage>
        <taxon>Bacteria</taxon>
        <taxon>Bacillati</taxon>
        <taxon>Actinomycetota</taxon>
        <taxon>Actinomycetes</taxon>
        <taxon>Propionibacteriales</taxon>
        <taxon>Propionibacteriaceae</taxon>
        <taxon>Luteococcus</taxon>
    </lineage>
</organism>
<reference evidence="2" key="1">
    <citation type="journal article" date="2019" name="Int. J. Syst. Evol. Microbiol.">
        <title>The Global Catalogue of Microorganisms (GCM) 10K type strain sequencing project: providing services to taxonomists for standard genome sequencing and annotation.</title>
        <authorList>
            <consortium name="The Broad Institute Genomics Platform"/>
            <consortium name="The Broad Institute Genome Sequencing Center for Infectious Disease"/>
            <person name="Wu L."/>
            <person name="Ma J."/>
        </authorList>
    </citation>
    <scope>NUCLEOTIDE SEQUENCE [LARGE SCALE GENOMIC DNA]</scope>
    <source>
        <strain evidence="2">CGMCC 1.15277</strain>
    </source>
</reference>
<name>A0ABW1X0G2_9ACTN</name>
<dbReference type="EMBL" id="JBHSUA010000014">
    <property type="protein sequence ID" value="MFC6396636.1"/>
    <property type="molecule type" value="Genomic_DNA"/>
</dbReference>
<dbReference type="Proteomes" id="UP001596266">
    <property type="component" value="Unassembled WGS sequence"/>
</dbReference>
<sequence length="263" mass="29703">MASDIDPEVLEQLARWRDAVHTALEDHTDTVLTVTAVDLPGALTVQVAADSAGTRTARDLVNWAKPSLALVRPPDDEDQFFTIALVSSADRRDVVLQCGEAPEPEDFFTRRERELDLTDDDVERIASILQAELETWLGSDDWHPALSGQFDRELDRLLDRTFPEDKFSERERRQAIFVAAIVLRVQEQISQIRQEQKELHRMRAMENPDAIAQDLLDGPHATALRRGTQVERTAVVSAIMKEQCPCLTKAICTTIARAIPRWL</sequence>
<comment type="caution">
    <text evidence="1">The sequence shown here is derived from an EMBL/GenBank/DDBJ whole genome shotgun (WGS) entry which is preliminary data.</text>
</comment>
<dbReference type="RefSeq" id="WP_343886451.1">
    <property type="nucleotide sequence ID" value="NZ_BAAAKI010000015.1"/>
</dbReference>
<evidence type="ECO:0000313" key="1">
    <source>
        <dbReference type="EMBL" id="MFC6396636.1"/>
    </source>
</evidence>
<accession>A0ABW1X0G2</accession>
<evidence type="ECO:0000313" key="2">
    <source>
        <dbReference type="Proteomes" id="UP001596266"/>
    </source>
</evidence>